<evidence type="ECO:0000313" key="3">
    <source>
        <dbReference type="Proteomes" id="UP000255213"/>
    </source>
</evidence>
<dbReference type="EMBL" id="UHEN01000001">
    <property type="protein sequence ID" value="SUN06488.1"/>
    <property type="molecule type" value="Genomic_DNA"/>
</dbReference>
<dbReference type="AlphaFoldDB" id="A0A380IE43"/>
<dbReference type="GO" id="GO:0008270">
    <property type="term" value="F:zinc ion binding"/>
    <property type="evidence" value="ECO:0007669"/>
    <property type="project" value="InterPro"/>
</dbReference>
<dbReference type="EC" id="3.4.24.13" evidence="2"/>
<proteinExistence type="predicted"/>
<feature type="domain" description="Peptidase M26 C-terminal" evidence="1">
    <location>
        <begin position="31"/>
        <end position="266"/>
    </location>
</feature>
<dbReference type="InterPro" id="IPR011505">
    <property type="entry name" value="Peptidase_M26_C_dom"/>
</dbReference>
<sequence>MPTNSKFIGAVSTSATTLLAYEQLLMSKNLSGVGTFAHEMTHGNDRENARAVLGAPKRAGLGAEILTRSMFETGDVTVGNSARIKPIFLFNTTTPIPESDRRIQASESLNTKEKLETYSRHLIDLIAYLEAKEAEIALNLSEADKLNYFIQVKQVETDATAASRRTTDQFVAAQTAPNTIEDLVKNGYVSGQFVAHGMERFTTIVPNQYDFIPLFESFYAANVAEAGKNMVGDISVKRNAHEIIGWLGYDQMATYLSDRYSNDIEAFNAIGAGNYQDYKVSKYRELLQKEAVNQLWTDEELTRELTAAIQADLAILRNGNSSQIYSQATHVRAVKQKILNKALQYNDLKNSVLQDKATAYVADAILPFNTQDRTNPQSIKVGNVETISTPLQPAIRYVGDAEKALGEERIEQGTLGSNTTSSL</sequence>
<keyword evidence="2" id="KW-0645">Protease</keyword>
<reference evidence="2 3" key="1">
    <citation type="submission" date="2018-06" db="EMBL/GenBank/DDBJ databases">
        <authorList>
            <consortium name="Pathogen Informatics"/>
            <person name="Doyle S."/>
        </authorList>
    </citation>
    <scope>NUCLEOTIDE SEQUENCE [LARGE SCALE GENOMIC DNA]</scope>
    <source>
        <strain evidence="2 3">NCTC12957</strain>
    </source>
</reference>
<protein>
    <submittedName>
        <fullName evidence="2">Zinc metalloprotease zmpC</fullName>
        <ecNumber evidence="2">3.4.24.13</ecNumber>
    </submittedName>
</protein>
<dbReference type="GO" id="GO:0005576">
    <property type="term" value="C:extracellular region"/>
    <property type="evidence" value="ECO:0007669"/>
    <property type="project" value="InterPro"/>
</dbReference>
<name>A0A380IE43_STRAI</name>
<evidence type="ECO:0000259" key="1">
    <source>
        <dbReference type="Pfam" id="PF07580"/>
    </source>
</evidence>
<dbReference type="Pfam" id="PF07580">
    <property type="entry name" value="Peptidase_M26_C"/>
    <property type="match status" value="1"/>
</dbReference>
<keyword evidence="2" id="KW-0378">Hydrolase</keyword>
<organism evidence="2 3">
    <name type="scientific">Streptococcus acidominimus</name>
    <dbReference type="NCBI Taxonomy" id="1326"/>
    <lineage>
        <taxon>Bacteria</taxon>
        <taxon>Bacillati</taxon>
        <taxon>Bacillota</taxon>
        <taxon>Bacilli</taxon>
        <taxon>Lactobacillales</taxon>
        <taxon>Streptococcaceae</taxon>
        <taxon>Streptococcus</taxon>
    </lineage>
</organism>
<accession>A0A380IE43</accession>
<dbReference type="GO" id="GO:0004222">
    <property type="term" value="F:metalloendopeptidase activity"/>
    <property type="evidence" value="ECO:0007669"/>
    <property type="project" value="InterPro"/>
</dbReference>
<gene>
    <name evidence="2" type="primary">iga</name>
    <name evidence="2" type="ORF">NCTC12957_00659</name>
</gene>
<evidence type="ECO:0000313" key="2">
    <source>
        <dbReference type="EMBL" id="SUN06488.1"/>
    </source>
</evidence>
<dbReference type="GO" id="GO:0006508">
    <property type="term" value="P:proteolysis"/>
    <property type="evidence" value="ECO:0007669"/>
    <property type="project" value="UniProtKB-KW"/>
</dbReference>
<keyword evidence="2" id="KW-0482">Metalloprotease</keyword>
<dbReference type="Proteomes" id="UP000255213">
    <property type="component" value="Unassembled WGS sequence"/>
</dbReference>